<accession>A0A5R8QFM1</accession>
<dbReference type="Gene3D" id="3.40.1390.30">
    <property type="entry name" value="NIF3 (NGG1p interacting factor 3)-like"/>
    <property type="match status" value="2"/>
</dbReference>
<dbReference type="EMBL" id="VBWP01000002">
    <property type="protein sequence ID" value="TLG76788.1"/>
    <property type="molecule type" value="Genomic_DNA"/>
</dbReference>
<keyword evidence="6" id="KW-1185">Reference proteome</keyword>
<evidence type="ECO:0000256" key="1">
    <source>
        <dbReference type="ARBA" id="ARBA00006964"/>
    </source>
</evidence>
<dbReference type="Proteomes" id="UP000306912">
    <property type="component" value="Unassembled WGS sequence"/>
</dbReference>
<evidence type="ECO:0000313" key="5">
    <source>
        <dbReference type="EMBL" id="TLG76788.1"/>
    </source>
</evidence>
<proteinExistence type="inferred from homology"/>
<evidence type="ECO:0000256" key="4">
    <source>
        <dbReference type="PIRSR" id="PIRSR602678-1"/>
    </source>
</evidence>
<feature type="binding site" evidence="4">
    <location>
        <position position="226"/>
    </location>
    <ligand>
        <name>a divalent metal cation</name>
        <dbReference type="ChEBI" id="CHEBI:60240"/>
        <label>1</label>
    </ligand>
</feature>
<dbReference type="InterPro" id="IPR002678">
    <property type="entry name" value="DUF34/NIF3"/>
</dbReference>
<dbReference type="SUPFAM" id="SSF102705">
    <property type="entry name" value="NIF3 (NGG1p interacting factor 3)-like"/>
    <property type="match status" value="1"/>
</dbReference>
<comment type="caution">
    <text evidence="5">The sequence shown here is derived from an EMBL/GenBank/DDBJ whole genome shotgun (WGS) entry which is preliminary data.</text>
</comment>
<evidence type="ECO:0000256" key="3">
    <source>
        <dbReference type="ARBA" id="ARBA00022723"/>
    </source>
</evidence>
<dbReference type="InParanoid" id="A0A5R8QFM1"/>
<dbReference type="OrthoDB" id="9792792at2"/>
<reference evidence="5 6" key="1">
    <citation type="submission" date="2019-05" db="EMBL/GenBank/DDBJ databases">
        <title>Culicoidintestinum kansasii gen. nov., sp. nov. from the gastrointestinal tract of the biting midge, Culicoides sonorensis.</title>
        <authorList>
            <person name="Neupane S."/>
            <person name="Ghosh A."/>
            <person name="Gunther S."/>
            <person name="Martin K."/>
            <person name="Zurek L."/>
        </authorList>
    </citation>
    <scope>NUCLEOTIDE SEQUENCE [LARGE SCALE GENOMIC DNA]</scope>
    <source>
        <strain evidence="5 6">CS-1</strain>
    </source>
</reference>
<dbReference type="AlphaFoldDB" id="A0A5R8QFM1"/>
<dbReference type="NCBIfam" id="TIGR00486">
    <property type="entry name" value="YbgI_SA1388"/>
    <property type="match status" value="1"/>
</dbReference>
<feature type="binding site" evidence="4">
    <location>
        <position position="223"/>
    </location>
    <ligand>
        <name>a divalent metal cation</name>
        <dbReference type="ChEBI" id="CHEBI:60240"/>
        <label>1</label>
    </ligand>
</feature>
<dbReference type="FunFam" id="3.40.1390.30:FF:000001">
    <property type="entry name" value="GTP cyclohydrolase 1 type 2"/>
    <property type="match status" value="1"/>
</dbReference>
<dbReference type="RefSeq" id="WP_138190425.1">
    <property type="nucleotide sequence ID" value="NZ_VBWP01000002.1"/>
</dbReference>
<dbReference type="GO" id="GO:0005737">
    <property type="term" value="C:cytoplasm"/>
    <property type="evidence" value="ECO:0007669"/>
    <property type="project" value="TreeGrafter"/>
</dbReference>
<sequence>MKLQNVIDVLEALYPSYLRVDNDPVGLQVGSRQQAVTKILVSMDVDMDVVHEAVAIGADCIISYHALLYAGIHSVDFEDHKGAVVAELIRQGIAVYSLHSRLDTAADGLGQWLAESIGLQNTRVFLPTINEQFGFGRVGELAAAMSVADVTALVKDVFNVKCVRFIGDNEAMIKRVAIVGGSGEEFYPEAVAAEVDLYITGDITFHTAQDAKNSGLNMLDIGHYAEHIVSEKLQQILSKAVGIPVVATTVNTDPFECL</sequence>
<dbReference type="InterPro" id="IPR036069">
    <property type="entry name" value="DUF34/NIF3_sf"/>
</dbReference>
<gene>
    <name evidence="5" type="ORF">FEZ08_04000</name>
</gene>
<organism evidence="5 6">
    <name type="scientific">Culicoidibacter larvae</name>
    <dbReference type="NCBI Taxonomy" id="2579976"/>
    <lineage>
        <taxon>Bacteria</taxon>
        <taxon>Bacillati</taxon>
        <taxon>Bacillota</taxon>
        <taxon>Culicoidibacteria</taxon>
        <taxon>Culicoidibacterales</taxon>
        <taxon>Culicoidibacteraceae</taxon>
        <taxon>Culicoidibacter</taxon>
    </lineage>
</organism>
<protein>
    <recommendedName>
        <fullName evidence="2">GTP cyclohydrolase 1 type 2 homolog</fullName>
    </recommendedName>
</protein>
<dbReference type="GO" id="GO:0046872">
    <property type="term" value="F:metal ion binding"/>
    <property type="evidence" value="ECO:0007669"/>
    <property type="project" value="UniProtKB-KW"/>
</dbReference>
<dbReference type="PANTHER" id="PTHR13799">
    <property type="entry name" value="NGG1 INTERACTING FACTOR 3"/>
    <property type="match status" value="1"/>
</dbReference>
<feature type="binding site" evidence="4">
    <location>
        <position position="65"/>
    </location>
    <ligand>
        <name>a divalent metal cation</name>
        <dbReference type="ChEBI" id="CHEBI:60240"/>
        <label>1</label>
    </ligand>
</feature>
<evidence type="ECO:0000313" key="6">
    <source>
        <dbReference type="Proteomes" id="UP000306912"/>
    </source>
</evidence>
<name>A0A5R8QFM1_9FIRM</name>
<dbReference type="Pfam" id="PF01784">
    <property type="entry name" value="DUF34_NIF3"/>
    <property type="match status" value="1"/>
</dbReference>
<evidence type="ECO:0000256" key="2">
    <source>
        <dbReference type="ARBA" id="ARBA00022112"/>
    </source>
</evidence>
<dbReference type="PANTHER" id="PTHR13799:SF14">
    <property type="entry name" value="GTP CYCLOHYDROLASE 1 TYPE 2 HOMOLOG"/>
    <property type="match status" value="1"/>
</dbReference>
<dbReference type="FunCoup" id="A0A5R8QFM1">
    <property type="interactions" value="183"/>
</dbReference>
<keyword evidence="3 4" id="KW-0479">Metal-binding</keyword>
<feature type="binding site" evidence="4">
    <location>
        <position position="103"/>
    </location>
    <ligand>
        <name>a divalent metal cation</name>
        <dbReference type="ChEBI" id="CHEBI:60240"/>
        <label>1</label>
    </ligand>
</feature>
<comment type="similarity">
    <text evidence="1">Belongs to the GTP cyclohydrolase I type 2/NIF3 family.</text>
</comment>